<dbReference type="AlphaFoldDB" id="A0A103XCA0"/>
<keyword evidence="4" id="KW-1185">Reference proteome</keyword>
<feature type="compositionally biased region" description="Basic and acidic residues" evidence="1">
    <location>
        <begin position="138"/>
        <end position="161"/>
    </location>
</feature>
<organism evidence="3 4">
    <name type="scientific">Cynara cardunculus var. scolymus</name>
    <name type="common">Globe artichoke</name>
    <name type="synonym">Cynara scolymus</name>
    <dbReference type="NCBI Taxonomy" id="59895"/>
    <lineage>
        <taxon>Eukaryota</taxon>
        <taxon>Viridiplantae</taxon>
        <taxon>Streptophyta</taxon>
        <taxon>Embryophyta</taxon>
        <taxon>Tracheophyta</taxon>
        <taxon>Spermatophyta</taxon>
        <taxon>Magnoliopsida</taxon>
        <taxon>eudicotyledons</taxon>
        <taxon>Gunneridae</taxon>
        <taxon>Pentapetalae</taxon>
        <taxon>asterids</taxon>
        <taxon>campanulids</taxon>
        <taxon>Asterales</taxon>
        <taxon>Asteraceae</taxon>
        <taxon>Carduoideae</taxon>
        <taxon>Cardueae</taxon>
        <taxon>Carduinae</taxon>
        <taxon>Cynara</taxon>
    </lineage>
</organism>
<dbReference type="OMA" id="NIVCYCE"/>
<dbReference type="EMBL" id="LEKV01005606">
    <property type="protein sequence ID" value="KVH88051.1"/>
    <property type="molecule type" value="Genomic_DNA"/>
</dbReference>
<feature type="domain" description="Transposase-associated" evidence="2">
    <location>
        <begin position="7"/>
        <end position="79"/>
    </location>
</feature>
<dbReference type="Pfam" id="PF13963">
    <property type="entry name" value="Transpos_assoc"/>
    <property type="match status" value="1"/>
</dbReference>
<accession>A0A103XCA0</accession>
<reference evidence="3 4" key="1">
    <citation type="journal article" date="2016" name="Sci. Rep.">
        <title>The genome sequence of the outbreeding globe artichoke constructed de novo incorporating a phase-aware low-pass sequencing strategy of F1 progeny.</title>
        <authorList>
            <person name="Scaglione D."/>
            <person name="Reyes-Chin-Wo S."/>
            <person name="Acquadro A."/>
            <person name="Froenicke L."/>
            <person name="Portis E."/>
            <person name="Beitel C."/>
            <person name="Tirone M."/>
            <person name="Mauro R."/>
            <person name="Lo Monaco A."/>
            <person name="Mauromicale G."/>
            <person name="Faccioli P."/>
            <person name="Cattivelli L."/>
            <person name="Rieseberg L."/>
            <person name="Michelmore R."/>
            <person name="Lanteri S."/>
        </authorList>
    </citation>
    <scope>NUCLEOTIDE SEQUENCE [LARGE SCALE GENOMIC DNA]</scope>
    <source>
        <strain evidence="3">2C</strain>
    </source>
</reference>
<sequence>MDSNDQAWIVSRNRISQEYRLGLNNFLATARRHLGLDGRTLCPCNRCENTWLQRLPMIRAHILRYGMLATYQRWIHHGESLSDEEEHEHFEDSSNSDEDDHTLRDAIMDEEGRISDIEPTNCDEDEFMNDDDEDNESEDVKPMYESEDKEASKEDEHDGVD</sequence>
<gene>
    <name evidence="3" type="ORF">Ccrd_024566</name>
</gene>
<feature type="compositionally biased region" description="Basic and acidic residues" evidence="1">
    <location>
        <begin position="101"/>
        <end position="116"/>
    </location>
</feature>
<feature type="compositionally biased region" description="Acidic residues" evidence="1">
    <location>
        <begin position="121"/>
        <end position="137"/>
    </location>
</feature>
<feature type="region of interest" description="Disordered" evidence="1">
    <location>
        <begin position="80"/>
        <end position="161"/>
    </location>
</feature>
<dbReference type="Gramene" id="KVH88051">
    <property type="protein sequence ID" value="KVH88051"/>
    <property type="gene ID" value="Ccrd_024566"/>
</dbReference>
<dbReference type="Proteomes" id="UP000243975">
    <property type="component" value="Unassembled WGS sequence"/>
</dbReference>
<comment type="caution">
    <text evidence="3">The sequence shown here is derived from an EMBL/GenBank/DDBJ whole genome shotgun (WGS) entry which is preliminary data.</text>
</comment>
<proteinExistence type="predicted"/>
<evidence type="ECO:0000313" key="3">
    <source>
        <dbReference type="EMBL" id="KVH88051.1"/>
    </source>
</evidence>
<evidence type="ECO:0000256" key="1">
    <source>
        <dbReference type="SAM" id="MobiDB-lite"/>
    </source>
</evidence>
<evidence type="ECO:0000313" key="4">
    <source>
        <dbReference type="Proteomes" id="UP000243975"/>
    </source>
</evidence>
<evidence type="ECO:0000259" key="2">
    <source>
        <dbReference type="Pfam" id="PF13963"/>
    </source>
</evidence>
<protein>
    <recommendedName>
        <fullName evidence="2">Transposase-associated domain-containing protein</fullName>
    </recommendedName>
</protein>
<dbReference type="InterPro" id="IPR029480">
    <property type="entry name" value="Transpos_assoc"/>
</dbReference>
<name>A0A103XCA0_CYNCS</name>